<dbReference type="Pfam" id="PF16197">
    <property type="entry name" value="KAsynt_C_assoc"/>
    <property type="match status" value="1"/>
</dbReference>
<dbReference type="Gene3D" id="3.40.47.10">
    <property type="match status" value="2"/>
</dbReference>
<dbReference type="SUPFAM" id="SSF47336">
    <property type="entry name" value="ACP-like"/>
    <property type="match status" value="1"/>
</dbReference>
<dbReference type="Gene3D" id="3.40.366.10">
    <property type="entry name" value="Malonyl-Coenzyme A Acyl Carrier Protein, domain 2"/>
    <property type="match status" value="1"/>
</dbReference>
<dbReference type="InterPro" id="IPR032821">
    <property type="entry name" value="PKS_assoc"/>
</dbReference>
<dbReference type="SUPFAM" id="SSF53901">
    <property type="entry name" value="Thiolase-like"/>
    <property type="match status" value="2"/>
</dbReference>
<dbReference type="SUPFAM" id="SSF52151">
    <property type="entry name" value="FabD/lysophospholipase-like"/>
    <property type="match status" value="1"/>
</dbReference>
<dbReference type="Pfam" id="PF00109">
    <property type="entry name" value="ketoacyl-synt"/>
    <property type="match status" value="1"/>
</dbReference>
<dbReference type="PROSITE" id="PS50075">
    <property type="entry name" value="CARRIER"/>
    <property type="match status" value="1"/>
</dbReference>
<dbReference type="SUPFAM" id="SSF51735">
    <property type="entry name" value="NAD(P)-binding Rossmann-fold domains"/>
    <property type="match status" value="2"/>
</dbReference>
<feature type="domain" description="PKS/mFAS DH" evidence="12">
    <location>
        <begin position="907"/>
        <end position="1223"/>
    </location>
</feature>
<dbReference type="InterPro" id="IPR050091">
    <property type="entry name" value="PKS_NRPS_Biosynth_Enz"/>
</dbReference>
<dbReference type="InterPro" id="IPR001227">
    <property type="entry name" value="Ac_transferase_dom_sf"/>
</dbReference>
<dbReference type="CDD" id="cd05195">
    <property type="entry name" value="enoyl_red"/>
    <property type="match status" value="1"/>
</dbReference>
<dbReference type="InterPro" id="IPR014030">
    <property type="entry name" value="Ketoacyl_synth_N"/>
</dbReference>
<dbReference type="InterPro" id="IPR018201">
    <property type="entry name" value="Ketoacyl_synth_AS"/>
</dbReference>
<dbReference type="SMART" id="SM00829">
    <property type="entry name" value="PKS_ER"/>
    <property type="match status" value="1"/>
</dbReference>
<evidence type="ECO:0000256" key="9">
    <source>
        <dbReference type="SAM" id="MobiDB-lite"/>
    </source>
</evidence>
<dbReference type="Pfam" id="PF00698">
    <property type="entry name" value="Acyl_transf_1"/>
    <property type="match status" value="1"/>
</dbReference>
<dbReference type="PANTHER" id="PTHR43775">
    <property type="entry name" value="FATTY ACID SYNTHASE"/>
    <property type="match status" value="1"/>
</dbReference>
<dbReference type="PROSITE" id="PS00606">
    <property type="entry name" value="KS3_1"/>
    <property type="match status" value="1"/>
</dbReference>
<dbReference type="InterPro" id="IPR013154">
    <property type="entry name" value="ADH-like_N"/>
</dbReference>
<keyword evidence="14" id="KW-1185">Reference proteome</keyword>
<feature type="active site" description="Proton donor; for dehydratase activity" evidence="8">
    <location>
        <position position="1135"/>
    </location>
</feature>
<keyword evidence="5" id="KW-0560">Oxidoreductase</keyword>
<accession>A0ABR1RSP3</accession>
<dbReference type="SUPFAM" id="SSF50129">
    <property type="entry name" value="GroES-like"/>
    <property type="match status" value="1"/>
</dbReference>
<dbReference type="InterPro" id="IPR016039">
    <property type="entry name" value="Thiolase-like"/>
</dbReference>
<dbReference type="SMART" id="SM00822">
    <property type="entry name" value="PKS_KR"/>
    <property type="match status" value="1"/>
</dbReference>
<dbReference type="InterPro" id="IPR049551">
    <property type="entry name" value="PKS_DH_C"/>
</dbReference>
<dbReference type="InterPro" id="IPR013149">
    <property type="entry name" value="ADH-like_C"/>
</dbReference>
<dbReference type="Gene3D" id="3.30.70.3290">
    <property type="match status" value="1"/>
</dbReference>
<dbReference type="InterPro" id="IPR042104">
    <property type="entry name" value="PKS_dehydratase_sf"/>
</dbReference>
<evidence type="ECO:0000313" key="13">
    <source>
        <dbReference type="EMBL" id="KAK8017984.1"/>
    </source>
</evidence>
<dbReference type="InterPro" id="IPR020807">
    <property type="entry name" value="PKS_DH"/>
</dbReference>
<evidence type="ECO:0000313" key="14">
    <source>
        <dbReference type="Proteomes" id="UP001396898"/>
    </source>
</evidence>
<keyword evidence="2" id="KW-0597">Phosphoprotein</keyword>
<dbReference type="Pfam" id="PF02801">
    <property type="entry name" value="Ketoacyl-synt_C"/>
    <property type="match status" value="1"/>
</dbReference>
<dbReference type="InterPro" id="IPR036736">
    <property type="entry name" value="ACP-like_sf"/>
</dbReference>
<keyword evidence="4" id="KW-0521">NADP</keyword>
<evidence type="ECO:0008006" key="15">
    <source>
        <dbReference type="Google" id="ProtNLM"/>
    </source>
</evidence>
<dbReference type="InterPro" id="IPR036291">
    <property type="entry name" value="NAD(P)-bd_dom_sf"/>
</dbReference>
<dbReference type="SMART" id="SM00823">
    <property type="entry name" value="PKS_PP"/>
    <property type="match status" value="1"/>
</dbReference>
<dbReference type="InterPro" id="IPR020843">
    <property type="entry name" value="ER"/>
</dbReference>
<dbReference type="InterPro" id="IPR057326">
    <property type="entry name" value="KR_dom"/>
</dbReference>
<dbReference type="InterPro" id="IPR011032">
    <property type="entry name" value="GroES-like_sf"/>
</dbReference>
<dbReference type="InterPro" id="IPR014031">
    <property type="entry name" value="Ketoacyl_synth_C"/>
</dbReference>
<dbReference type="InterPro" id="IPR020841">
    <property type="entry name" value="PKS_Beta-ketoAc_synthase_dom"/>
</dbReference>
<dbReference type="Gene3D" id="3.90.180.10">
    <property type="entry name" value="Medium-chain alcohol dehydrogenases, catalytic domain"/>
    <property type="match status" value="1"/>
</dbReference>
<dbReference type="Proteomes" id="UP001396898">
    <property type="component" value="Unassembled WGS sequence"/>
</dbReference>
<evidence type="ECO:0000256" key="5">
    <source>
        <dbReference type="ARBA" id="ARBA00023002"/>
    </source>
</evidence>
<feature type="region of interest" description="N-terminal hotdog fold" evidence="8">
    <location>
        <begin position="907"/>
        <end position="1047"/>
    </location>
</feature>
<dbReference type="SMART" id="SM00826">
    <property type="entry name" value="PKS_DH"/>
    <property type="match status" value="1"/>
</dbReference>
<feature type="region of interest" description="Disordered" evidence="9">
    <location>
        <begin position="309"/>
        <end position="340"/>
    </location>
</feature>
<evidence type="ECO:0000259" key="12">
    <source>
        <dbReference type="PROSITE" id="PS52019"/>
    </source>
</evidence>
<keyword evidence="3" id="KW-0808">Transferase</keyword>
<reference evidence="13 14" key="1">
    <citation type="submission" date="2023-01" db="EMBL/GenBank/DDBJ databases">
        <title>Analysis of 21 Apiospora genomes using comparative genomics revels a genus with tremendous synthesis potential of carbohydrate active enzymes and secondary metabolites.</title>
        <authorList>
            <person name="Sorensen T."/>
        </authorList>
    </citation>
    <scope>NUCLEOTIDE SEQUENCE [LARGE SCALE GENOMIC DNA]</scope>
    <source>
        <strain evidence="13 14">CBS 20057</strain>
    </source>
</reference>
<dbReference type="InterPro" id="IPR013968">
    <property type="entry name" value="PKS_KR"/>
</dbReference>
<keyword evidence="7" id="KW-0012">Acyltransferase</keyword>
<comment type="caution">
    <text evidence="13">The sequence shown here is derived from an EMBL/GenBank/DDBJ whole genome shotgun (WGS) entry which is preliminary data.</text>
</comment>
<dbReference type="Pfam" id="PF08240">
    <property type="entry name" value="ADH_N"/>
    <property type="match status" value="1"/>
</dbReference>
<evidence type="ECO:0000256" key="4">
    <source>
        <dbReference type="ARBA" id="ARBA00022857"/>
    </source>
</evidence>
<evidence type="ECO:0000256" key="7">
    <source>
        <dbReference type="ARBA" id="ARBA00023315"/>
    </source>
</evidence>
<dbReference type="PROSITE" id="PS52004">
    <property type="entry name" value="KS3_2"/>
    <property type="match status" value="1"/>
</dbReference>
<evidence type="ECO:0000256" key="6">
    <source>
        <dbReference type="ARBA" id="ARBA00023268"/>
    </source>
</evidence>
<feature type="domain" description="Carrier" evidence="10">
    <location>
        <begin position="2245"/>
        <end position="2322"/>
    </location>
</feature>
<proteinExistence type="predicted"/>
<evidence type="ECO:0000256" key="2">
    <source>
        <dbReference type="ARBA" id="ARBA00022553"/>
    </source>
</evidence>
<feature type="domain" description="Ketosynthase family 3 (KS3)" evidence="11">
    <location>
        <begin position="5"/>
        <end position="392"/>
    </location>
</feature>
<dbReference type="InterPro" id="IPR016036">
    <property type="entry name" value="Malonyl_transacylase_ACP-bd"/>
</dbReference>
<dbReference type="InterPro" id="IPR020806">
    <property type="entry name" value="PKS_PP-bd"/>
</dbReference>
<dbReference type="EMBL" id="JAQQWI010000010">
    <property type="protein sequence ID" value="KAK8017984.1"/>
    <property type="molecule type" value="Genomic_DNA"/>
</dbReference>
<evidence type="ECO:0000256" key="3">
    <source>
        <dbReference type="ARBA" id="ARBA00022679"/>
    </source>
</evidence>
<dbReference type="Gene3D" id="3.40.50.720">
    <property type="entry name" value="NAD(P)-binding Rossmann-like Domain"/>
    <property type="match status" value="2"/>
</dbReference>
<dbReference type="Pfam" id="PF21089">
    <property type="entry name" value="PKS_DH_N"/>
    <property type="match status" value="1"/>
</dbReference>
<evidence type="ECO:0000259" key="10">
    <source>
        <dbReference type="PROSITE" id="PS50075"/>
    </source>
</evidence>
<dbReference type="InterPro" id="IPR014043">
    <property type="entry name" value="Acyl_transferase_dom"/>
</dbReference>
<dbReference type="Pfam" id="PF00107">
    <property type="entry name" value="ADH_zinc_N"/>
    <property type="match status" value="1"/>
</dbReference>
<evidence type="ECO:0000256" key="1">
    <source>
        <dbReference type="ARBA" id="ARBA00022450"/>
    </source>
</evidence>
<dbReference type="SUPFAM" id="SSF55048">
    <property type="entry name" value="Probable ACP-binding domain of malonyl-CoA ACP transacylase"/>
    <property type="match status" value="1"/>
</dbReference>
<gene>
    <name evidence="13" type="ORF">PG991_007174</name>
</gene>
<keyword evidence="1" id="KW-0596">Phosphopantetheine</keyword>
<organism evidence="13 14">
    <name type="scientific">Apiospora marii</name>
    <dbReference type="NCBI Taxonomy" id="335849"/>
    <lineage>
        <taxon>Eukaryota</taxon>
        <taxon>Fungi</taxon>
        <taxon>Dikarya</taxon>
        <taxon>Ascomycota</taxon>
        <taxon>Pezizomycotina</taxon>
        <taxon>Sordariomycetes</taxon>
        <taxon>Xylariomycetidae</taxon>
        <taxon>Amphisphaeriales</taxon>
        <taxon>Apiosporaceae</taxon>
        <taxon>Apiospora</taxon>
    </lineage>
</organism>
<dbReference type="PROSITE" id="PS00012">
    <property type="entry name" value="PHOSPHOPANTETHEINE"/>
    <property type="match status" value="1"/>
</dbReference>
<dbReference type="InterPro" id="IPR049552">
    <property type="entry name" value="PKS_DH_N"/>
</dbReference>
<protein>
    <recommendedName>
        <fullName evidence="15">Carrier domain-containing protein</fullName>
    </recommendedName>
</protein>
<name>A0ABR1RSP3_9PEZI</name>
<dbReference type="SMART" id="SM00827">
    <property type="entry name" value="PKS_AT"/>
    <property type="match status" value="1"/>
</dbReference>
<evidence type="ECO:0000256" key="8">
    <source>
        <dbReference type="PROSITE-ProRule" id="PRU01363"/>
    </source>
</evidence>
<dbReference type="SMART" id="SM00825">
    <property type="entry name" value="PKS_KS"/>
    <property type="match status" value="1"/>
</dbReference>
<feature type="active site" description="Proton acceptor; for dehydratase activity" evidence="8">
    <location>
        <position position="939"/>
    </location>
</feature>
<dbReference type="Pfam" id="PF14765">
    <property type="entry name" value="PS-DH"/>
    <property type="match status" value="1"/>
</dbReference>
<dbReference type="Gene3D" id="1.10.1200.10">
    <property type="entry name" value="ACP-like"/>
    <property type="match status" value="1"/>
</dbReference>
<keyword evidence="6" id="KW-0511">Multifunctional enzyme</keyword>
<dbReference type="CDD" id="cd00833">
    <property type="entry name" value="PKS"/>
    <property type="match status" value="1"/>
</dbReference>
<sequence>MAETSGDIAIIGMSCRFPGEGDGVDGFWQSISSGQSAWSQIPPERFHASAFWSPHKRSNASATRGGFFLNARHDPAAFDAAFFTLPKAEAQAMDPQQRLLVETAYETLESAGVPLAAVAGSRTGVYVGVFTHDYYEMLRKDAENLPALTMHGTASTAMAGRLSWLWDLRGPSFALDTACSSSLVALHLAVQGLRAGESDAALVGGTNLLLSPDMFKVVSSGSFLAPDGRSKAFDASADGYGRGEGVGVLMLKRVEDAVRDGDPIRAVIRGTACNQDGRTPGMTLPSSEAQAALIRDAYRTAGVNMEDTDYVEDRASRSRRRHSSSNQDRAGARTRRHPPTISAKTLNPKIPFAAWNLAVPTTLTPFPGPGLRRASVNSFGFCGTNAHAILDDAYSYLQSRGITGGNHFTQHKNSKRLANGIANTADSAGRPLVFTLSAQDRDGIKRVRQSLSNFLLSKENKTRSTRESSAVEFLVDLAHTLNTRRTHHQWKTFAIAASASELAEAFNDKEAPRPEYLTASQPPRLGFVFTGQGAQWAGMGMELMAAYPTTFGASIAAADAYLRTELGCEWSAEEELRRPKGDSKLGIAEYSQPLCTVLQVALVDLLAEWGIRPAAVTGHSSGEIGAAYALGALSREDAWKVAYYRGVLSAGLQDADGAMMAVGTSPERAAELVRRLAPGEVAVACINSPSSVTLSGDAAGIDKVMAALNEEGIFARKLQVDTAYHSHHMQMIASDYMDAILDVQTRPGVDECVMQSSAAGTAVTSSHLGPAHWFSAAVQDMVRPMSGKSRATKNTIDILIEIGPHSALQGPSLQSLKAIGVTDVPYLTALSRWEDSRKTCLALAGDIFARSFPVDLFKANEIATLSSSSRKPKVLVGLPSYPWNHQQRHWAETRWAREQRLRSHPPLALLGAPLPSAVAGEHAWRGYLRMREQPWVADHQIQGSVLYPGAGFLAMAIEAAAQVATDGNGDRGDREVRGFRLRDVQLVLPMVLHEDRDVEYTIVLRPHLTGTLSTASTWTEFVISSSPDSVAFERNCLGLILVEYADSQVDLLEGESMRQHIDGIVPKCRAPLTPKAFYEDLDSLGLTYGPAFANLSAIRVRPGLSAAFVDVPDVGLEDVQRTGQRPHVIHPALLDAVFHTIFAAAQGNGDLRTAMIPKTIDSVVVSMEAPYRAGEQLRGVCEARPQGFKEYMADICMEDPRTKLPVLQIQGLCCTKVAGNTTADDATVTNSLCTKMVWRPHVDLLDHSGLTKLGFTAEGSALSKLSEMIGLMHHANPAMSLMEVVTSDQIILPKLNLEEGIFATTSYQAACSETTKPVVAELLSQLGQPMKHKILDLHDCIANEEFAADLIIATHDGSEESQNSIEALFVKLPARRGRVCLVDRAPAKDISPQLRAAKLKSSLVLKDEDYAVRIITRDDGNTGTNEGAMEEIVVLSGEHTTTAETKLVLELQNRGFKPVVVPWADAAATSAVRERRCISLVELEKPLLEKLNERDFLRLVEVMKNALHITWVVGSDEDEPAAAMATGLLRVLYNEMPGLDPISISVDASSRSQPEELAALIARREFHILDGVPHICRVVPDKPLNNSIERLAGPSDAQEPEIMSYGDAIADGRPLRLDIGKPGQLDSVRFRVDAVPEKPLLADEVEIDVQVSALNFRDVMSIMGLLPTPTLGIEAAGTVRRVGSAVTHLQVAERVALVGNDAHASVMRGKASHAFKIPAAMTFEQAAALPIVSYTAWYGLVHIAKARKGQTVLIHAGTGGVGQAALQLARDLGLEVFTTVSSEEKRQFVRDKYGVAEDHIFGSRDLGFARGVMAMTGGRGVDIVLNSLAGEALNRSWECIAPSGHFIEIGLRDIVDNTRLGMRPFMRGASFCSVNLQDLWENQTELMAAVVEGTAPYLVQGIMKPAEPLVSYPVSDLVKALRLLQSGKHKGKLVLSWTPDAHIPVLRSPAPPLRLEDGVILLAGGMGGLGRSLASMLASRGARRLCFLSRSAGTSAEAQRLLEELAEQGVQARVLACDISEPPSLAAALDRCRAELGPVRGVFQCAAVLRDALFTKMTYSEWTGSTRSKVQGSQNLSNALPDVDFFVLLSSYAGVFGNRGQSNYAAGCNFQDALAMARRARGQSAVSVDLGQMRDVGMLAESGAQGDIKTWEKVWGIREDKFLALMRLCMQANELGIGARVVTGLGTRAGSLTAGIDPPYYFETDPRFGVLARVGGGGGHESAGDRSGNEQPLSAMIPQAATIQDAASLVLAALVGRVAKMMDLTPSDLDTGRVLHSYGVDSLAAIEIVNWALREIQARIAVFDVMAAVPMAVFCERVAARSVLLPKNLIEAA</sequence>
<dbReference type="InterPro" id="IPR006162">
    <property type="entry name" value="Ppantetheine_attach_site"/>
</dbReference>
<evidence type="ECO:0000259" key="11">
    <source>
        <dbReference type="PROSITE" id="PS52004"/>
    </source>
</evidence>
<dbReference type="PANTHER" id="PTHR43775:SF29">
    <property type="entry name" value="ASPERFURANONE POLYKETIDE SYNTHASE AFOG-RELATED"/>
    <property type="match status" value="1"/>
</dbReference>
<feature type="region of interest" description="C-terminal hotdog fold" evidence="8">
    <location>
        <begin position="1069"/>
        <end position="1223"/>
    </location>
</feature>
<dbReference type="Pfam" id="PF08659">
    <property type="entry name" value="KR"/>
    <property type="match status" value="1"/>
</dbReference>
<dbReference type="InterPro" id="IPR049900">
    <property type="entry name" value="PKS_mFAS_DH"/>
</dbReference>
<dbReference type="PROSITE" id="PS52019">
    <property type="entry name" value="PKS_MFAS_DH"/>
    <property type="match status" value="1"/>
</dbReference>
<dbReference type="InterPro" id="IPR016035">
    <property type="entry name" value="Acyl_Trfase/lysoPLipase"/>
</dbReference>
<dbReference type="Gene3D" id="3.10.129.110">
    <property type="entry name" value="Polyketide synthase dehydratase"/>
    <property type="match status" value="1"/>
</dbReference>
<dbReference type="InterPro" id="IPR009081">
    <property type="entry name" value="PP-bd_ACP"/>
</dbReference>